<keyword evidence="6 8" id="KW-0472">Membrane</keyword>
<dbReference type="InterPro" id="IPR003689">
    <property type="entry name" value="ZIP"/>
</dbReference>
<dbReference type="OrthoDB" id="19859at2759"/>
<dbReference type="GO" id="GO:0006829">
    <property type="term" value="P:zinc ion transport"/>
    <property type="evidence" value="ECO:0007669"/>
    <property type="project" value="InterPro"/>
</dbReference>
<feature type="transmembrane region" description="Helical" evidence="8">
    <location>
        <begin position="251"/>
        <end position="276"/>
    </location>
</feature>
<dbReference type="STRING" id="341454.A0A4S2N581"/>
<feature type="transmembrane region" description="Helical" evidence="8">
    <location>
        <begin position="36"/>
        <end position="56"/>
    </location>
</feature>
<evidence type="ECO:0000256" key="7">
    <source>
        <dbReference type="SAM" id="MobiDB-lite"/>
    </source>
</evidence>
<evidence type="ECO:0000313" key="10">
    <source>
        <dbReference type="Proteomes" id="UP000298138"/>
    </source>
</evidence>
<feature type="transmembrane region" description="Helical" evidence="8">
    <location>
        <begin position="6"/>
        <end position="29"/>
    </location>
</feature>
<organism evidence="9 10">
    <name type="scientific">Ascodesmis nigricans</name>
    <dbReference type="NCBI Taxonomy" id="341454"/>
    <lineage>
        <taxon>Eukaryota</taxon>
        <taxon>Fungi</taxon>
        <taxon>Dikarya</taxon>
        <taxon>Ascomycota</taxon>
        <taxon>Pezizomycotina</taxon>
        <taxon>Pezizomycetes</taxon>
        <taxon>Pezizales</taxon>
        <taxon>Ascodesmidaceae</taxon>
        <taxon>Ascodesmis</taxon>
    </lineage>
</organism>
<evidence type="ECO:0000313" key="9">
    <source>
        <dbReference type="EMBL" id="TGZ84313.1"/>
    </source>
</evidence>
<dbReference type="PANTHER" id="PTHR16133">
    <property type="entry name" value="SOLUTE CARRIER FAMILY 39 ZINC TRANSPORTER , MEMBER 9-RELATED"/>
    <property type="match status" value="1"/>
</dbReference>
<proteinExistence type="predicted"/>
<dbReference type="Proteomes" id="UP000298138">
    <property type="component" value="Unassembled WGS sequence"/>
</dbReference>
<evidence type="ECO:0000256" key="4">
    <source>
        <dbReference type="ARBA" id="ARBA00022989"/>
    </source>
</evidence>
<keyword evidence="3 8" id="KW-0812">Transmembrane</keyword>
<dbReference type="GO" id="GO:0046873">
    <property type="term" value="F:metal ion transmembrane transporter activity"/>
    <property type="evidence" value="ECO:0007669"/>
    <property type="project" value="InterPro"/>
</dbReference>
<dbReference type="EMBL" id="ML220113">
    <property type="protein sequence ID" value="TGZ84313.1"/>
    <property type="molecule type" value="Genomic_DNA"/>
</dbReference>
<evidence type="ECO:0000256" key="6">
    <source>
        <dbReference type="ARBA" id="ARBA00023136"/>
    </source>
</evidence>
<evidence type="ECO:0000256" key="5">
    <source>
        <dbReference type="ARBA" id="ARBA00023034"/>
    </source>
</evidence>
<sequence length="377" mass="39919">MADGLFTVLLLGLIMAIASFAAGMLPLAVSLSQNSIRLLSTIGMGVLVGTSLTVIIPEGIETLYSVPTHREVARSPPSTPNQPNAQPVAGEVSFDLEGRSVHVLPSWVAPRSASPEAEVEALPIPQPASKPVETPHDHSDSDSDDDDHDHDHNHSHNHSHDEEEENGAHKWVGLSLIAGFILMYLIDVLPSTNSKGMPEPHHIALDNLRSISPPPASSVAARPNSLTLGLVIHSAADGIALGASSTAENTALSAIIFLAIMLHKAPAAFGLTSVLLRSGMGKPRVRNHLLIFSFAAPLGALVTWALVAMFGGGGVGMHWWTGVLLLFSGGTFLYVAMHTMQDHLTEYGQTNGFKEVGAAVFGMVIPLATQIGHHHHH</sequence>
<dbReference type="InParanoid" id="A0A4S2N581"/>
<feature type="transmembrane region" description="Helical" evidence="8">
    <location>
        <begin position="317"/>
        <end position="337"/>
    </location>
</feature>
<dbReference type="Gene3D" id="3.40.50.1980">
    <property type="entry name" value="Nitrogenase molybdenum iron protein domain"/>
    <property type="match status" value="1"/>
</dbReference>
<evidence type="ECO:0000256" key="8">
    <source>
        <dbReference type="SAM" id="Phobius"/>
    </source>
</evidence>
<dbReference type="GO" id="GO:0000139">
    <property type="term" value="C:Golgi membrane"/>
    <property type="evidence" value="ECO:0007669"/>
    <property type="project" value="UniProtKB-SubCell"/>
</dbReference>
<reference evidence="9 10" key="1">
    <citation type="submission" date="2019-04" db="EMBL/GenBank/DDBJ databases">
        <title>Comparative genomics and transcriptomics to analyze fruiting body development in filamentous ascomycetes.</title>
        <authorList>
            <consortium name="DOE Joint Genome Institute"/>
            <person name="Lutkenhaus R."/>
            <person name="Traeger S."/>
            <person name="Breuer J."/>
            <person name="Kuo A."/>
            <person name="Lipzen A."/>
            <person name="Pangilinan J."/>
            <person name="Dilworth D."/>
            <person name="Sandor L."/>
            <person name="Poggeler S."/>
            <person name="Barry K."/>
            <person name="Grigoriev I.V."/>
            <person name="Nowrousian M."/>
        </authorList>
    </citation>
    <scope>NUCLEOTIDE SEQUENCE [LARGE SCALE GENOMIC DNA]</scope>
    <source>
        <strain evidence="9 10">CBS 389.68</strain>
    </source>
</reference>
<keyword evidence="10" id="KW-1185">Reference proteome</keyword>
<dbReference type="AlphaFoldDB" id="A0A4S2N581"/>
<dbReference type="Pfam" id="PF02535">
    <property type="entry name" value="Zip"/>
    <property type="match status" value="1"/>
</dbReference>
<feature type="transmembrane region" description="Helical" evidence="8">
    <location>
        <begin position="288"/>
        <end position="311"/>
    </location>
</feature>
<keyword evidence="4 8" id="KW-1133">Transmembrane helix</keyword>
<name>A0A4S2N581_9PEZI</name>
<feature type="transmembrane region" description="Helical" evidence="8">
    <location>
        <begin position="171"/>
        <end position="189"/>
    </location>
</feature>
<dbReference type="PANTHER" id="PTHR16133:SF0">
    <property type="entry name" value="ZINC_IRON REGULATED TRANSPORTER-RELATED PROTEIN 102B, ISOFORM E"/>
    <property type="match status" value="1"/>
</dbReference>
<dbReference type="InterPro" id="IPR045891">
    <property type="entry name" value="ZIP9"/>
</dbReference>
<gene>
    <name evidence="9" type="ORF">EX30DRAFT_338847</name>
</gene>
<comment type="subcellular location">
    <subcellularLocation>
        <location evidence="1">Endomembrane system</location>
        <topology evidence="1">Multi-pass membrane protein</topology>
    </subcellularLocation>
    <subcellularLocation>
        <location evidence="2">Golgi apparatus membrane</location>
    </subcellularLocation>
</comment>
<evidence type="ECO:0000256" key="1">
    <source>
        <dbReference type="ARBA" id="ARBA00004127"/>
    </source>
</evidence>
<accession>A0A4S2N581</accession>
<evidence type="ECO:0000256" key="3">
    <source>
        <dbReference type="ARBA" id="ARBA00022692"/>
    </source>
</evidence>
<keyword evidence="5" id="KW-0333">Golgi apparatus</keyword>
<feature type="compositionally biased region" description="Basic and acidic residues" evidence="7">
    <location>
        <begin position="149"/>
        <end position="161"/>
    </location>
</feature>
<feature type="region of interest" description="Disordered" evidence="7">
    <location>
        <begin position="126"/>
        <end position="166"/>
    </location>
</feature>
<protein>
    <submittedName>
        <fullName evidence="9">Zinc/iron permease</fullName>
    </submittedName>
</protein>
<evidence type="ECO:0000256" key="2">
    <source>
        <dbReference type="ARBA" id="ARBA00004394"/>
    </source>
</evidence>